<evidence type="ECO:0000256" key="1">
    <source>
        <dbReference type="ARBA" id="ARBA00004225"/>
    </source>
</evidence>
<evidence type="ECO:0000256" key="4">
    <source>
        <dbReference type="ARBA" id="ARBA00023128"/>
    </source>
</evidence>
<accession>A0ABR2YAX7</accession>
<sequence length="693" mass="75714">MIPRFFKKVLFVPIRILSRTYRVITAATSVPDVLPVGGLSGERASGLLFALRQAIQKDEDEYIAVQWLTSLQLAQIASDRLLHDVDAADGSLRFWSARLKSGAHRSFLLLSQGPTSFVLDCVDLLRGRRRHRLGALKHPNATDQIERRVILLMALRGRLCEALAKVHTGAAQLNLAAGSQAARSISAAAAAQPPCAGETKGPAADERERLLETAREAALKCALSVSAAVEDARMAAEELTACPPDESHAETAAALMGKAAAAARTIGEHAVRKLQRIAGFTASALDEDADREEDVRTETEGPGKEPDDEVTAALERAAAELVIESSVTQDTSANAALTAAAGASYRQHGIIRIPEWLAAPSKYKQHWIRYGFVGLACFWSVRFLYLHSPLVGSDDLEVWARSVAESITGAYRDRVLVPLLQLKDELFATFRQRRSIVSVGEYETDKASLERMLRDFEADFGSASTKRTDPEIAAALERAGAGDNAGAEGEISGVKGDKADELLPGMAFMMSCYEDELKKPIRNIVNGSLLRAILIQVQKLKLDTESAMLELDQILRANELTVAVVAAVPSLLIAGGTGYALFRWLTPSPPDRRSEALPARMAMVEVERTIHKLAQEGTPELQGEVVWRVARVYWETRALYRRHTSGLGIVGLAVQSEWPNLRADLVELVAPNPPRVKIETCHRMQRVYSLFQP</sequence>
<evidence type="ECO:0000256" key="5">
    <source>
        <dbReference type="ARBA" id="ARBA00023136"/>
    </source>
</evidence>
<dbReference type="EMBL" id="JALJOT010000018">
    <property type="protein sequence ID" value="KAK9901283.1"/>
    <property type="molecule type" value="Genomic_DNA"/>
</dbReference>
<gene>
    <name evidence="7" type="ORF">WJX75_004086</name>
</gene>
<comment type="caution">
    <text evidence="7">The sequence shown here is derived from an EMBL/GenBank/DDBJ whole genome shotgun (WGS) entry which is preliminary data.</text>
</comment>
<keyword evidence="2" id="KW-0812">Transmembrane</keyword>
<keyword evidence="3" id="KW-1133">Transmembrane helix</keyword>
<evidence type="ECO:0000256" key="2">
    <source>
        <dbReference type="ARBA" id="ARBA00022692"/>
    </source>
</evidence>
<dbReference type="Pfam" id="PF08637">
    <property type="entry name" value="NCA2"/>
    <property type="match status" value="1"/>
</dbReference>
<dbReference type="PANTHER" id="PTHR28234:SF1">
    <property type="entry name" value="NUCLEAR CONTROL OF ATPASE PROTEIN 2"/>
    <property type="match status" value="1"/>
</dbReference>
<evidence type="ECO:0000313" key="8">
    <source>
        <dbReference type="Proteomes" id="UP001491310"/>
    </source>
</evidence>
<dbReference type="InterPro" id="IPR013946">
    <property type="entry name" value="NCA2-like"/>
</dbReference>
<keyword evidence="5" id="KW-0472">Membrane</keyword>
<proteinExistence type="predicted"/>
<evidence type="ECO:0000313" key="7">
    <source>
        <dbReference type="EMBL" id="KAK9901283.1"/>
    </source>
</evidence>
<comment type="subcellular location">
    <subcellularLocation>
        <location evidence="1">Mitochondrion membrane</location>
        <topology evidence="1">Multi-pass membrane protein</topology>
    </subcellularLocation>
</comment>
<dbReference type="Proteomes" id="UP001491310">
    <property type="component" value="Unassembled WGS sequence"/>
</dbReference>
<protein>
    <recommendedName>
        <fullName evidence="9">NCA2-domain-containing protein</fullName>
    </recommendedName>
</protein>
<organism evidence="7 8">
    <name type="scientific">Coccomyxa subellipsoidea</name>
    <dbReference type="NCBI Taxonomy" id="248742"/>
    <lineage>
        <taxon>Eukaryota</taxon>
        <taxon>Viridiplantae</taxon>
        <taxon>Chlorophyta</taxon>
        <taxon>core chlorophytes</taxon>
        <taxon>Trebouxiophyceae</taxon>
        <taxon>Trebouxiophyceae incertae sedis</taxon>
        <taxon>Coccomyxaceae</taxon>
        <taxon>Coccomyxa</taxon>
    </lineage>
</organism>
<evidence type="ECO:0000256" key="3">
    <source>
        <dbReference type="ARBA" id="ARBA00022989"/>
    </source>
</evidence>
<dbReference type="PANTHER" id="PTHR28234">
    <property type="entry name" value="NUCLEAR CONTROL OF ATPASE PROTEIN 2"/>
    <property type="match status" value="1"/>
</dbReference>
<feature type="region of interest" description="Disordered" evidence="6">
    <location>
        <begin position="285"/>
        <end position="308"/>
    </location>
</feature>
<name>A0ABR2YAX7_9CHLO</name>
<evidence type="ECO:0000256" key="6">
    <source>
        <dbReference type="SAM" id="MobiDB-lite"/>
    </source>
</evidence>
<keyword evidence="8" id="KW-1185">Reference proteome</keyword>
<feature type="compositionally biased region" description="Basic and acidic residues" evidence="6">
    <location>
        <begin position="293"/>
        <end position="305"/>
    </location>
</feature>
<evidence type="ECO:0008006" key="9">
    <source>
        <dbReference type="Google" id="ProtNLM"/>
    </source>
</evidence>
<keyword evidence="4" id="KW-0496">Mitochondrion</keyword>
<reference evidence="7 8" key="1">
    <citation type="journal article" date="2024" name="Nat. Commun.">
        <title>Phylogenomics reveals the evolutionary origins of lichenization in chlorophyte algae.</title>
        <authorList>
            <person name="Puginier C."/>
            <person name="Libourel C."/>
            <person name="Otte J."/>
            <person name="Skaloud P."/>
            <person name="Haon M."/>
            <person name="Grisel S."/>
            <person name="Petersen M."/>
            <person name="Berrin J.G."/>
            <person name="Delaux P.M."/>
            <person name="Dal Grande F."/>
            <person name="Keller J."/>
        </authorList>
    </citation>
    <scope>NUCLEOTIDE SEQUENCE [LARGE SCALE GENOMIC DNA]</scope>
    <source>
        <strain evidence="7 8">SAG 216-7</strain>
    </source>
</reference>